<evidence type="ECO:0000256" key="1">
    <source>
        <dbReference type="SAM" id="SignalP"/>
    </source>
</evidence>
<dbReference type="PROSITE" id="PS50914">
    <property type="entry name" value="BON"/>
    <property type="match status" value="1"/>
</dbReference>
<comment type="caution">
    <text evidence="3">The sequence shown here is derived from an EMBL/GenBank/DDBJ whole genome shotgun (WGS) entry which is preliminary data.</text>
</comment>
<organism evidence="3 4">
    <name type="scientific">Paraburkholderia hiiakae</name>
    <dbReference type="NCBI Taxonomy" id="1081782"/>
    <lineage>
        <taxon>Bacteria</taxon>
        <taxon>Pseudomonadati</taxon>
        <taxon>Pseudomonadota</taxon>
        <taxon>Betaproteobacteria</taxon>
        <taxon>Burkholderiales</taxon>
        <taxon>Burkholderiaceae</taxon>
        <taxon>Paraburkholderia</taxon>
    </lineage>
</organism>
<keyword evidence="4" id="KW-1185">Reference proteome</keyword>
<dbReference type="Pfam" id="PF04972">
    <property type="entry name" value="BON"/>
    <property type="match status" value="1"/>
</dbReference>
<feature type="signal peptide" evidence="1">
    <location>
        <begin position="1"/>
        <end position="22"/>
    </location>
</feature>
<evidence type="ECO:0000313" key="3">
    <source>
        <dbReference type="EMBL" id="CAD6534171.1"/>
    </source>
</evidence>
<gene>
    <name evidence="3" type="ORF">LMG27952_02895</name>
</gene>
<dbReference type="EMBL" id="CAJHCQ010000006">
    <property type="protein sequence ID" value="CAD6534171.1"/>
    <property type="molecule type" value="Genomic_DNA"/>
</dbReference>
<accession>A0ABM8NN18</accession>
<reference evidence="3 4" key="1">
    <citation type="submission" date="2020-10" db="EMBL/GenBank/DDBJ databases">
        <authorList>
            <person name="Peeters C."/>
        </authorList>
    </citation>
    <scope>NUCLEOTIDE SEQUENCE [LARGE SCALE GENOMIC DNA]</scope>
    <source>
        <strain evidence="3 4">LMG 27952</strain>
    </source>
</reference>
<evidence type="ECO:0000259" key="2">
    <source>
        <dbReference type="PROSITE" id="PS50914"/>
    </source>
</evidence>
<keyword evidence="1" id="KW-0732">Signal</keyword>
<dbReference type="InterPro" id="IPR007055">
    <property type="entry name" value="BON_dom"/>
</dbReference>
<evidence type="ECO:0000313" key="4">
    <source>
        <dbReference type="Proteomes" id="UP000656319"/>
    </source>
</evidence>
<feature type="domain" description="BON" evidence="2">
    <location>
        <begin position="53"/>
        <end position="123"/>
    </location>
</feature>
<proteinExistence type="predicted"/>
<dbReference type="Proteomes" id="UP000656319">
    <property type="component" value="Unassembled WGS sequence"/>
</dbReference>
<name>A0ABM8NN18_9BURK</name>
<sequence length="126" mass="13106">MMKIEKVMTGCIALLFSSLVFAQNTVDSSGMVGAEANGHAAQQGTSKSATRAANRKFALTVQRAIYRDHNVGEADIIVFANAGTGSVILVGLISDPTQEQTAIAAARQVSGVTAVTSKLTLHEEGN</sequence>
<feature type="chain" id="PRO_5046018586" description="BON domain-containing protein" evidence="1">
    <location>
        <begin position="23"/>
        <end position="126"/>
    </location>
</feature>
<protein>
    <recommendedName>
        <fullName evidence="2">BON domain-containing protein</fullName>
    </recommendedName>
</protein>
<dbReference type="RefSeq" id="WP_201696601.1">
    <property type="nucleotide sequence ID" value="NZ_CAJHCQ010000006.1"/>
</dbReference>